<dbReference type="EMBL" id="CM018041">
    <property type="protein sequence ID" value="KAA8534216.1"/>
    <property type="molecule type" value="Genomic_DNA"/>
</dbReference>
<sequence length="143" mass="15644">MSPRLPRGSRTSGPEGTVRRTNHSVQGETKGTVLQYDPEYHKSDSSQDMVVVVVDHREADACLERGARTVTNSRANGMQEDWTTGCTTVGMAVPEEIADIGLQLQSQIGKFWDPLEAMSAIVKAVALQQMKNKNGGSKLKAKW</sequence>
<protein>
    <submittedName>
        <fullName evidence="2">Uncharacterized protein</fullName>
    </submittedName>
</protein>
<dbReference type="AlphaFoldDB" id="A0A5J5AWN1"/>
<accession>A0A5J5AWN1</accession>
<evidence type="ECO:0000313" key="3">
    <source>
        <dbReference type="Proteomes" id="UP000325577"/>
    </source>
</evidence>
<evidence type="ECO:0000313" key="2">
    <source>
        <dbReference type="EMBL" id="KAA8534216.1"/>
    </source>
</evidence>
<proteinExistence type="predicted"/>
<dbReference type="Proteomes" id="UP000325577">
    <property type="component" value="Linkage Group LG18"/>
</dbReference>
<reference evidence="2 3" key="1">
    <citation type="submission" date="2019-09" db="EMBL/GenBank/DDBJ databases">
        <title>A chromosome-level genome assembly of the Chinese tupelo Nyssa sinensis.</title>
        <authorList>
            <person name="Yang X."/>
            <person name="Kang M."/>
            <person name="Yang Y."/>
            <person name="Xiong H."/>
            <person name="Wang M."/>
            <person name="Zhang Z."/>
            <person name="Wang Z."/>
            <person name="Wu H."/>
            <person name="Ma T."/>
            <person name="Liu J."/>
            <person name="Xi Z."/>
        </authorList>
    </citation>
    <scope>NUCLEOTIDE SEQUENCE [LARGE SCALE GENOMIC DNA]</scope>
    <source>
        <strain evidence="2">J267</strain>
        <tissue evidence="2">Leaf</tissue>
    </source>
</reference>
<gene>
    <name evidence="2" type="ORF">F0562_031591</name>
</gene>
<organism evidence="2 3">
    <name type="scientific">Nyssa sinensis</name>
    <dbReference type="NCBI Taxonomy" id="561372"/>
    <lineage>
        <taxon>Eukaryota</taxon>
        <taxon>Viridiplantae</taxon>
        <taxon>Streptophyta</taxon>
        <taxon>Embryophyta</taxon>
        <taxon>Tracheophyta</taxon>
        <taxon>Spermatophyta</taxon>
        <taxon>Magnoliopsida</taxon>
        <taxon>eudicotyledons</taxon>
        <taxon>Gunneridae</taxon>
        <taxon>Pentapetalae</taxon>
        <taxon>asterids</taxon>
        <taxon>Cornales</taxon>
        <taxon>Nyssaceae</taxon>
        <taxon>Nyssa</taxon>
    </lineage>
</organism>
<keyword evidence="3" id="KW-1185">Reference proteome</keyword>
<feature type="region of interest" description="Disordered" evidence="1">
    <location>
        <begin position="1"/>
        <end position="33"/>
    </location>
</feature>
<name>A0A5J5AWN1_9ASTE</name>
<evidence type="ECO:0000256" key="1">
    <source>
        <dbReference type="SAM" id="MobiDB-lite"/>
    </source>
</evidence>